<evidence type="ECO:0000313" key="10">
    <source>
        <dbReference type="EMBL" id="BAU74687.1"/>
    </source>
</evidence>
<feature type="transmembrane region" description="Helical" evidence="9">
    <location>
        <begin position="550"/>
        <end position="570"/>
    </location>
</feature>
<evidence type="ECO:0000256" key="6">
    <source>
        <dbReference type="ARBA" id="ARBA00022989"/>
    </source>
</evidence>
<evidence type="ECO:0000256" key="1">
    <source>
        <dbReference type="ARBA" id="ARBA00004651"/>
    </source>
</evidence>
<feature type="transmembrane region" description="Helical" evidence="9">
    <location>
        <begin position="318"/>
        <end position="338"/>
    </location>
</feature>
<dbReference type="PANTHER" id="PTHR30047">
    <property type="entry name" value="HIGH-AFFINITY CHOLINE TRANSPORT PROTEIN-RELATED"/>
    <property type="match status" value="1"/>
</dbReference>
<keyword evidence="11" id="KW-1185">Reference proteome</keyword>
<feature type="transmembrane region" description="Helical" evidence="9">
    <location>
        <begin position="109"/>
        <end position="127"/>
    </location>
</feature>
<feature type="region of interest" description="Disordered" evidence="8">
    <location>
        <begin position="580"/>
        <end position="600"/>
    </location>
</feature>
<feature type="transmembrane region" description="Helical" evidence="9">
    <location>
        <begin position="280"/>
        <end position="306"/>
    </location>
</feature>
<evidence type="ECO:0000256" key="5">
    <source>
        <dbReference type="ARBA" id="ARBA00022692"/>
    </source>
</evidence>
<dbReference type="GO" id="GO:0005886">
    <property type="term" value="C:plasma membrane"/>
    <property type="evidence" value="ECO:0007669"/>
    <property type="project" value="UniProtKB-SubCell"/>
</dbReference>
<evidence type="ECO:0000256" key="3">
    <source>
        <dbReference type="ARBA" id="ARBA00022448"/>
    </source>
</evidence>
<dbReference type="GO" id="GO:0022857">
    <property type="term" value="F:transmembrane transporter activity"/>
    <property type="evidence" value="ECO:0007669"/>
    <property type="project" value="InterPro"/>
</dbReference>
<protein>
    <submittedName>
        <fullName evidence="10">High-affinity choline uptake protein BetT</fullName>
    </submittedName>
</protein>
<dbReference type="PANTHER" id="PTHR30047:SF7">
    <property type="entry name" value="HIGH-AFFINITY CHOLINE TRANSPORT PROTEIN"/>
    <property type="match status" value="1"/>
</dbReference>
<feature type="transmembrane region" description="Helical" evidence="9">
    <location>
        <begin position="148"/>
        <end position="168"/>
    </location>
</feature>
<comment type="subcellular location">
    <subcellularLocation>
        <location evidence="1">Cell membrane</location>
        <topology evidence="1">Multi-pass membrane protein</topology>
    </subcellularLocation>
</comment>
<accession>A0AAD1C0T6</accession>
<reference evidence="10 11" key="2">
    <citation type="journal article" date="2017" name="Int. J. Syst. Evol. Microbiol.">
        <title>Pseudomonas furukawaii sp. nov., a polychlorinated biphenyl-degrading bacterium isolated from biphenyl-contaminated soil in Japan.</title>
        <authorList>
            <person name="Kimura N."/>
            <person name="Watanabe T."/>
            <person name="Suenaga H."/>
            <person name="Fujihara H."/>
            <person name="Futagami T."/>
            <person name="Goto M."/>
            <person name="Hanada S."/>
            <person name="Hirose J."/>
        </authorList>
    </citation>
    <scope>NUCLEOTIDE SEQUENCE [LARGE SCALE GENOMIC DNA]</scope>
    <source>
        <strain evidence="11">DSM 10086 / NBRC 110670 / KF707</strain>
    </source>
</reference>
<dbReference type="Pfam" id="PF02028">
    <property type="entry name" value="BCCT"/>
    <property type="match status" value="1"/>
</dbReference>
<dbReference type="NCBIfam" id="TIGR00842">
    <property type="entry name" value="bcct"/>
    <property type="match status" value="1"/>
</dbReference>
<feature type="transmembrane region" description="Helical" evidence="9">
    <location>
        <begin position="525"/>
        <end position="544"/>
    </location>
</feature>
<evidence type="ECO:0000256" key="7">
    <source>
        <dbReference type="ARBA" id="ARBA00023136"/>
    </source>
</evidence>
<keyword evidence="4" id="KW-1003">Cell membrane</keyword>
<feature type="transmembrane region" description="Helical" evidence="9">
    <location>
        <begin position="201"/>
        <end position="219"/>
    </location>
</feature>
<evidence type="ECO:0000313" key="11">
    <source>
        <dbReference type="Proteomes" id="UP000218554"/>
    </source>
</evidence>
<reference evidence="11" key="1">
    <citation type="submission" date="2015-05" db="EMBL/GenBank/DDBJ databases">
        <title>Draft genome sequencing of a biphenyl-degrading bacterium, Pseudomonas balearica KF707 (=NBRC110670).</title>
        <authorList>
            <person name="Kimura N."/>
            <person name="Hirose J."/>
            <person name="Watanabe T."/>
            <person name="Suenaga H."/>
            <person name="Fujihara H."/>
            <person name="Noguchi M."/>
            <person name="Hashimoto M."/>
            <person name="Shimodaira J."/>
            <person name="Tsuchikane K."/>
            <person name="Hosoyama A."/>
            <person name="Yamazoe A."/>
            <person name="Fujita N."/>
            <person name="Furukawa K."/>
        </authorList>
    </citation>
    <scope>NUCLEOTIDE SEQUENCE [LARGE SCALE GENOMIC DNA]</scope>
    <source>
        <strain evidence="11">DSM 10086 / NBRC 110670 / KF707</strain>
    </source>
</reference>
<keyword evidence="7 9" id="KW-0472">Membrane</keyword>
<gene>
    <name evidence="10" type="ORF">KF707C_29990</name>
</gene>
<keyword evidence="6 9" id="KW-1133">Transmembrane helix</keyword>
<organism evidence="10 11">
    <name type="scientific">Metapseudomonas furukawaii</name>
    <name type="common">Pseudomonas furukawaii</name>
    <dbReference type="NCBI Taxonomy" id="1149133"/>
    <lineage>
        <taxon>Bacteria</taxon>
        <taxon>Pseudomonadati</taxon>
        <taxon>Pseudomonadota</taxon>
        <taxon>Gammaproteobacteria</taxon>
        <taxon>Pseudomonadales</taxon>
        <taxon>Pseudomonadaceae</taxon>
        <taxon>Metapseudomonas</taxon>
    </lineage>
</organism>
<dbReference type="AlphaFoldDB" id="A0AAD1C0T6"/>
<keyword evidence="3" id="KW-0813">Transport</keyword>
<dbReference type="KEGG" id="pfuw:KF707C_29990"/>
<feature type="transmembrane region" description="Helical" evidence="9">
    <location>
        <begin position="373"/>
        <end position="391"/>
    </location>
</feature>
<dbReference type="EMBL" id="AP014862">
    <property type="protein sequence ID" value="BAU74687.1"/>
    <property type="molecule type" value="Genomic_DNA"/>
</dbReference>
<feature type="transmembrane region" description="Helical" evidence="9">
    <location>
        <begin position="480"/>
        <end position="498"/>
    </location>
</feature>
<sequence>MTTNGLPEAQVSPILLPRSGRWSETNPGEADATAGVRLQPSLIQKPLNKNKRGQSMRAESGLLKGLNPAVTIISLLAVVTFVLSCALFAERASAVFQSASDFILQNFKWFYLASVTGVLGLLIYLMCSRYGQIKLGRDEDTPEFSFGSWIAMLFSGGMGIGLIFWSVAEPMWHYAGNPFATGLTDEAASAAMRITLFHWGLHPWAIFTIVGLGLAYFAYRKGLPLTMRSILYPLIGDRIYGPIGHAVDILAVVITAFGVSQSLGLGVVQMNTGLSQVFDLPISLGVQIALIVLITLVTTVSVMAGVSRGMKRLSEWNMLLSVVLVALILVLGPTRYILNLMLESTGDYAQNIIGLSFWSDTQKDSGWQNWWTAFYWPWWMTWGPFVGLFIARISKGRTIRELIAGALLVPTLVTIIWMSVFGGAALKSEQDDRRLHEQQVASGQLQGEQARFEGGTVLLATKQETTAAMFTLLQKIDTGLLGQALSVLVCLLLATYFITSADSGTQVLCTLNSLGSTNPPQSIRLLWCVLEGAIATGLLLAGGLKAIQMASIAAGLPIAAFILLISYTLMRSLRQEAAGGLPQLPPGSRNPLQEHTPEGVPHIGGAVSGGALDLGLTAKRAG</sequence>
<evidence type="ECO:0000256" key="8">
    <source>
        <dbReference type="SAM" id="MobiDB-lite"/>
    </source>
</evidence>
<feature type="transmembrane region" description="Helical" evidence="9">
    <location>
        <begin position="403"/>
        <end position="426"/>
    </location>
</feature>
<feature type="transmembrane region" description="Helical" evidence="9">
    <location>
        <begin position="239"/>
        <end position="260"/>
    </location>
</feature>
<name>A0AAD1C0T6_METFU</name>
<evidence type="ECO:0000256" key="4">
    <source>
        <dbReference type="ARBA" id="ARBA00022475"/>
    </source>
</evidence>
<dbReference type="Proteomes" id="UP000218554">
    <property type="component" value="Chromosome"/>
</dbReference>
<keyword evidence="5 9" id="KW-0812">Transmembrane</keyword>
<dbReference type="InterPro" id="IPR000060">
    <property type="entry name" value="BCCT_transptr"/>
</dbReference>
<feature type="transmembrane region" description="Helical" evidence="9">
    <location>
        <begin position="66"/>
        <end position="89"/>
    </location>
</feature>
<evidence type="ECO:0000256" key="2">
    <source>
        <dbReference type="ARBA" id="ARBA00005658"/>
    </source>
</evidence>
<proteinExistence type="inferred from homology"/>
<evidence type="ECO:0000256" key="9">
    <source>
        <dbReference type="SAM" id="Phobius"/>
    </source>
</evidence>
<comment type="similarity">
    <text evidence="2">Belongs to the BCCT transporter (TC 2.A.15) family.</text>
</comment>